<protein>
    <submittedName>
        <fullName evidence="3">Uncharacterized protein</fullName>
    </submittedName>
</protein>
<evidence type="ECO:0000256" key="2">
    <source>
        <dbReference type="SAM" id="SignalP"/>
    </source>
</evidence>
<organism evidence="3 4">
    <name type="scientific">Anaeromonas frigoriresistens</name>
    <dbReference type="NCBI Taxonomy" id="2683708"/>
    <lineage>
        <taxon>Bacteria</taxon>
        <taxon>Bacillati</taxon>
        <taxon>Bacillota</taxon>
        <taxon>Tissierellia</taxon>
        <taxon>Tissierellales</taxon>
        <taxon>Thermohalobacteraceae</taxon>
        <taxon>Anaeromonas</taxon>
    </lineage>
</organism>
<accession>A0A942V1C8</accession>
<keyword evidence="4" id="KW-1185">Reference proteome</keyword>
<dbReference type="RefSeq" id="WP_203367307.1">
    <property type="nucleotide sequence ID" value="NZ_WSFT01000049.1"/>
</dbReference>
<feature type="compositionally biased region" description="Polar residues" evidence="1">
    <location>
        <begin position="94"/>
        <end position="114"/>
    </location>
</feature>
<evidence type="ECO:0000313" key="4">
    <source>
        <dbReference type="Proteomes" id="UP000724672"/>
    </source>
</evidence>
<dbReference type="EMBL" id="WSFT01000049">
    <property type="protein sequence ID" value="MBS4539382.1"/>
    <property type="molecule type" value="Genomic_DNA"/>
</dbReference>
<sequence>MKRKLLSLSLMVFMLAVMFAPVYAASSTGYWSFTMNYRVVDGDANGEFYDLTAGDMSLSGDVYAYSKDGGAVSSPYTIYFSVKESKDWSIDRSVGSTSRTPSSTLYSSRSVSGSWGEQPAGKYYLVIYTVEDDGWNTKGSGTLKNN</sequence>
<feature type="chain" id="PRO_5038035090" evidence="2">
    <location>
        <begin position="25"/>
        <end position="146"/>
    </location>
</feature>
<feature type="region of interest" description="Disordered" evidence="1">
    <location>
        <begin position="90"/>
        <end position="114"/>
    </location>
</feature>
<feature type="signal peptide" evidence="2">
    <location>
        <begin position="1"/>
        <end position="24"/>
    </location>
</feature>
<comment type="caution">
    <text evidence="3">The sequence shown here is derived from an EMBL/GenBank/DDBJ whole genome shotgun (WGS) entry which is preliminary data.</text>
</comment>
<gene>
    <name evidence="3" type="ORF">GOQ27_12975</name>
</gene>
<dbReference type="Proteomes" id="UP000724672">
    <property type="component" value="Unassembled WGS sequence"/>
</dbReference>
<reference evidence="3" key="1">
    <citation type="submission" date="2019-12" db="EMBL/GenBank/DDBJ databases">
        <title>Clostridiaceae gen. nov. sp. nov., isolated from sediment in Xinjiang, China.</title>
        <authorList>
            <person name="Zhang R."/>
        </authorList>
    </citation>
    <scope>NUCLEOTIDE SEQUENCE</scope>
    <source>
        <strain evidence="3">D2Q-11</strain>
    </source>
</reference>
<dbReference type="AlphaFoldDB" id="A0A942V1C8"/>
<proteinExistence type="predicted"/>
<name>A0A942V1C8_9FIRM</name>
<evidence type="ECO:0000256" key="1">
    <source>
        <dbReference type="SAM" id="MobiDB-lite"/>
    </source>
</evidence>
<evidence type="ECO:0000313" key="3">
    <source>
        <dbReference type="EMBL" id="MBS4539382.1"/>
    </source>
</evidence>
<keyword evidence="2" id="KW-0732">Signal</keyword>